<reference evidence="1" key="1">
    <citation type="submission" date="2019-08" db="EMBL/GenBank/DDBJ databases">
        <title>The genome of the North American firefly Photinus pyralis.</title>
        <authorList>
            <consortium name="Photinus pyralis genome working group"/>
            <person name="Fallon T.R."/>
            <person name="Sander Lower S.E."/>
            <person name="Weng J.-K."/>
        </authorList>
    </citation>
    <scope>NUCLEOTIDE SEQUENCE</scope>
    <source>
        <strain evidence="1">TRF0915ILg1</strain>
        <tissue evidence="1">Whole body</tissue>
    </source>
</reference>
<dbReference type="OrthoDB" id="6137952at2759"/>
<dbReference type="EMBL" id="VTPC01089846">
    <property type="protein sequence ID" value="KAF2885637.1"/>
    <property type="molecule type" value="Genomic_DNA"/>
</dbReference>
<sequence length="162" mass="18047">SLKLCTVCQSKKKFPRKAIVVCPIVSSDFNHRAQVDLQSTPDRNAYCKDLPAAGLINNNVSTLEDLPATGLINNNPSTSKLAASTATTPVLFVASEREAVDREEKAFCIVCGMESTEAHLCDICINGSRRRIWVENSMLLMPERRKYKRTKRTCSTRPKKIC</sequence>
<organism evidence="1 2">
    <name type="scientific">Ignelater luminosus</name>
    <name type="common">Cucubano</name>
    <name type="synonym">Pyrophorus luminosus</name>
    <dbReference type="NCBI Taxonomy" id="2038154"/>
    <lineage>
        <taxon>Eukaryota</taxon>
        <taxon>Metazoa</taxon>
        <taxon>Ecdysozoa</taxon>
        <taxon>Arthropoda</taxon>
        <taxon>Hexapoda</taxon>
        <taxon>Insecta</taxon>
        <taxon>Pterygota</taxon>
        <taxon>Neoptera</taxon>
        <taxon>Endopterygota</taxon>
        <taxon>Coleoptera</taxon>
        <taxon>Polyphaga</taxon>
        <taxon>Elateriformia</taxon>
        <taxon>Elateroidea</taxon>
        <taxon>Elateridae</taxon>
        <taxon>Agrypninae</taxon>
        <taxon>Pyrophorini</taxon>
        <taxon>Ignelater</taxon>
    </lineage>
</organism>
<dbReference type="AlphaFoldDB" id="A0A8K0CKH5"/>
<comment type="caution">
    <text evidence="1">The sequence shown here is derived from an EMBL/GenBank/DDBJ whole genome shotgun (WGS) entry which is preliminary data.</text>
</comment>
<evidence type="ECO:0000313" key="2">
    <source>
        <dbReference type="Proteomes" id="UP000801492"/>
    </source>
</evidence>
<gene>
    <name evidence="1" type="ORF">ILUMI_20542</name>
</gene>
<accession>A0A8K0CKH5</accession>
<evidence type="ECO:0000313" key="1">
    <source>
        <dbReference type="EMBL" id="KAF2885637.1"/>
    </source>
</evidence>
<protein>
    <submittedName>
        <fullName evidence="1">Uncharacterized protein</fullName>
    </submittedName>
</protein>
<proteinExistence type="predicted"/>
<keyword evidence="2" id="KW-1185">Reference proteome</keyword>
<dbReference type="Proteomes" id="UP000801492">
    <property type="component" value="Unassembled WGS sequence"/>
</dbReference>
<name>A0A8K0CKH5_IGNLU</name>
<feature type="non-terminal residue" evidence="1">
    <location>
        <position position="1"/>
    </location>
</feature>